<accession>A0A645AM19</accession>
<dbReference type="AlphaFoldDB" id="A0A645AM19"/>
<evidence type="ECO:0000313" key="1">
    <source>
        <dbReference type="EMBL" id="MPM54275.1"/>
    </source>
</evidence>
<proteinExistence type="predicted"/>
<comment type="caution">
    <text evidence="1">The sequence shown here is derived from an EMBL/GenBank/DDBJ whole genome shotgun (WGS) entry which is preliminary data.</text>
</comment>
<sequence length="45" mass="4621">MIGAISVRNRCDLVDTTGHQKAKKNRHTLGFPVCGGVLNGGAGGN</sequence>
<protein>
    <submittedName>
        <fullName evidence="1">Uncharacterized protein</fullName>
    </submittedName>
</protein>
<reference evidence="1" key="1">
    <citation type="submission" date="2019-08" db="EMBL/GenBank/DDBJ databases">
        <authorList>
            <person name="Kucharzyk K."/>
            <person name="Murdoch R.W."/>
            <person name="Higgins S."/>
            <person name="Loffler F."/>
        </authorList>
    </citation>
    <scope>NUCLEOTIDE SEQUENCE</scope>
</reference>
<dbReference type="EMBL" id="VSSQ01014728">
    <property type="protein sequence ID" value="MPM54275.1"/>
    <property type="molecule type" value="Genomic_DNA"/>
</dbReference>
<name>A0A645AM19_9ZZZZ</name>
<organism evidence="1">
    <name type="scientific">bioreactor metagenome</name>
    <dbReference type="NCBI Taxonomy" id="1076179"/>
    <lineage>
        <taxon>unclassified sequences</taxon>
        <taxon>metagenomes</taxon>
        <taxon>ecological metagenomes</taxon>
    </lineage>
</organism>
<gene>
    <name evidence="1" type="ORF">SDC9_101053</name>
</gene>